<organism evidence="1 2">
    <name type="scientific">Mycetomoellerius zeteki</name>
    <dbReference type="NCBI Taxonomy" id="64791"/>
    <lineage>
        <taxon>Eukaryota</taxon>
        <taxon>Metazoa</taxon>
        <taxon>Ecdysozoa</taxon>
        <taxon>Arthropoda</taxon>
        <taxon>Hexapoda</taxon>
        <taxon>Insecta</taxon>
        <taxon>Pterygota</taxon>
        <taxon>Neoptera</taxon>
        <taxon>Endopterygota</taxon>
        <taxon>Hymenoptera</taxon>
        <taxon>Apocrita</taxon>
        <taxon>Aculeata</taxon>
        <taxon>Formicoidea</taxon>
        <taxon>Formicidae</taxon>
        <taxon>Myrmicinae</taxon>
        <taxon>Mycetomoellerius</taxon>
    </lineage>
</organism>
<evidence type="ECO:0000313" key="1">
    <source>
        <dbReference type="EMBL" id="KYQ56848.1"/>
    </source>
</evidence>
<dbReference type="AlphaFoldDB" id="A0A151X984"/>
<keyword evidence="2" id="KW-1185">Reference proteome</keyword>
<dbReference type="Proteomes" id="UP000075809">
    <property type="component" value="Unassembled WGS sequence"/>
</dbReference>
<feature type="non-terminal residue" evidence="1">
    <location>
        <position position="1"/>
    </location>
</feature>
<proteinExistence type="predicted"/>
<sequence length="143" mass="16300">RRLTRAVEPRASGDVVHAAVDGDEYPAVRALAIVLGQLLDREVTALLHFLHRLIGLGAALDDLIDQNSDHAHEGEVHWALDDLADKVRQELRLLLLLLFRGRGLGHLDQQQRNKDMMDLLRYILPEHHDFFKSLPHTQNVDEQ</sequence>
<dbReference type="EMBL" id="KQ982402">
    <property type="protein sequence ID" value="KYQ56848.1"/>
    <property type="molecule type" value="Genomic_DNA"/>
</dbReference>
<gene>
    <name evidence="1" type="ORF">ALC60_04212</name>
</gene>
<protein>
    <submittedName>
        <fullName evidence="1">Uncharacterized protein</fullName>
    </submittedName>
</protein>
<evidence type="ECO:0000313" key="2">
    <source>
        <dbReference type="Proteomes" id="UP000075809"/>
    </source>
</evidence>
<accession>A0A151X984</accession>
<name>A0A151X984_9HYME</name>
<reference evidence="1 2" key="1">
    <citation type="submission" date="2015-09" db="EMBL/GenBank/DDBJ databases">
        <title>Trachymyrmex zeteki WGS genome.</title>
        <authorList>
            <person name="Nygaard S."/>
            <person name="Hu H."/>
            <person name="Boomsma J."/>
            <person name="Zhang G."/>
        </authorList>
    </citation>
    <scope>NUCLEOTIDE SEQUENCE [LARGE SCALE GENOMIC DNA]</scope>
    <source>
        <strain evidence="1">Tzet28-1</strain>
        <tissue evidence="1">Whole body</tissue>
    </source>
</reference>